<keyword evidence="2" id="KW-1185">Reference proteome</keyword>
<dbReference type="EMBL" id="ML769654">
    <property type="protein sequence ID" value="KAE9390551.1"/>
    <property type="molecule type" value="Genomic_DNA"/>
</dbReference>
<name>A0A6A4GXT5_9AGAR</name>
<organism evidence="1 2">
    <name type="scientific">Gymnopus androsaceus JB14</name>
    <dbReference type="NCBI Taxonomy" id="1447944"/>
    <lineage>
        <taxon>Eukaryota</taxon>
        <taxon>Fungi</taxon>
        <taxon>Dikarya</taxon>
        <taxon>Basidiomycota</taxon>
        <taxon>Agaricomycotina</taxon>
        <taxon>Agaricomycetes</taxon>
        <taxon>Agaricomycetidae</taxon>
        <taxon>Agaricales</taxon>
        <taxon>Marasmiineae</taxon>
        <taxon>Omphalotaceae</taxon>
        <taxon>Gymnopus</taxon>
    </lineage>
</organism>
<dbReference type="AlphaFoldDB" id="A0A6A4GXT5"/>
<reference evidence="1" key="1">
    <citation type="journal article" date="2019" name="Environ. Microbiol.">
        <title>Fungal ecological strategies reflected in gene transcription - a case study of two litter decomposers.</title>
        <authorList>
            <person name="Barbi F."/>
            <person name="Kohler A."/>
            <person name="Barry K."/>
            <person name="Baskaran P."/>
            <person name="Daum C."/>
            <person name="Fauchery L."/>
            <person name="Ihrmark K."/>
            <person name="Kuo A."/>
            <person name="LaButti K."/>
            <person name="Lipzen A."/>
            <person name="Morin E."/>
            <person name="Grigoriev I.V."/>
            <person name="Henrissat B."/>
            <person name="Lindahl B."/>
            <person name="Martin F."/>
        </authorList>
    </citation>
    <scope>NUCLEOTIDE SEQUENCE</scope>
    <source>
        <strain evidence="1">JB14</strain>
    </source>
</reference>
<evidence type="ECO:0000313" key="1">
    <source>
        <dbReference type="EMBL" id="KAE9390551.1"/>
    </source>
</evidence>
<sequence>MPRYCTDSAIKKAKRTDVQQAEVTRGRRIGYSRWNHCKNKVKSNARNSAWMAENRDKILLKSKDKRMSEHMKKFGPDAIWWYKMHKGTRTVGLDGKDEEQDGGAC</sequence>
<dbReference type="Proteomes" id="UP000799118">
    <property type="component" value="Unassembled WGS sequence"/>
</dbReference>
<protein>
    <submittedName>
        <fullName evidence="1">Uncharacterized protein</fullName>
    </submittedName>
</protein>
<accession>A0A6A4GXT5</accession>
<gene>
    <name evidence="1" type="ORF">BT96DRAFT_946045</name>
</gene>
<evidence type="ECO:0000313" key="2">
    <source>
        <dbReference type="Proteomes" id="UP000799118"/>
    </source>
</evidence>
<proteinExistence type="predicted"/>